<reference evidence="8 9" key="1">
    <citation type="submission" date="2020-08" db="EMBL/GenBank/DDBJ databases">
        <title>Draft genome sequence of Parasphingopyxis sp. GrpM-11.</title>
        <authorList>
            <person name="Oh J."/>
            <person name="Roh D.-H."/>
        </authorList>
    </citation>
    <scope>NUCLEOTIDE SEQUENCE [LARGE SCALE GENOMIC DNA]</scope>
    <source>
        <strain evidence="8 9">GrpM-11</strain>
    </source>
</reference>
<keyword evidence="2" id="KW-0645">Protease</keyword>
<dbReference type="PANTHER" id="PTHR33209:SF1">
    <property type="entry name" value="PEPTIDASE S49 DOMAIN-CONTAINING PROTEIN"/>
    <property type="match status" value="1"/>
</dbReference>
<dbReference type="PANTHER" id="PTHR33209">
    <property type="entry name" value="PROTEASE 4"/>
    <property type="match status" value="1"/>
</dbReference>
<dbReference type="GO" id="GO:0008236">
    <property type="term" value="F:serine-type peptidase activity"/>
    <property type="evidence" value="ECO:0007669"/>
    <property type="project" value="UniProtKB-KW"/>
</dbReference>
<dbReference type="InterPro" id="IPR047217">
    <property type="entry name" value="S49_SppA_67K_type_N"/>
</dbReference>
<feature type="active site" description="Nucleophile" evidence="5">
    <location>
        <position position="393"/>
    </location>
</feature>
<proteinExistence type="inferred from homology"/>
<comment type="similarity">
    <text evidence="1">Belongs to the peptidase S49 family.</text>
</comment>
<keyword evidence="9" id="KW-1185">Reference proteome</keyword>
<dbReference type="InterPro" id="IPR002142">
    <property type="entry name" value="Peptidase_S49"/>
</dbReference>
<evidence type="ECO:0000313" key="9">
    <source>
        <dbReference type="Proteomes" id="UP000564378"/>
    </source>
</evidence>
<dbReference type="SUPFAM" id="SSF52096">
    <property type="entry name" value="ClpP/crotonase"/>
    <property type="match status" value="2"/>
</dbReference>
<evidence type="ECO:0000256" key="4">
    <source>
        <dbReference type="ARBA" id="ARBA00022825"/>
    </source>
</evidence>
<keyword evidence="3" id="KW-0378">Hydrolase</keyword>
<dbReference type="CDD" id="cd07023">
    <property type="entry name" value="S49_Sppa_N_C"/>
    <property type="match status" value="1"/>
</dbReference>
<feature type="domain" description="Peptidase S49" evidence="7">
    <location>
        <begin position="126"/>
        <end position="279"/>
    </location>
</feature>
<dbReference type="InterPro" id="IPR047272">
    <property type="entry name" value="S49_SppA_C"/>
</dbReference>
<dbReference type="GO" id="GO:0006465">
    <property type="term" value="P:signal peptide processing"/>
    <property type="evidence" value="ECO:0007669"/>
    <property type="project" value="InterPro"/>
</dbReference>
<dbReference type="Proteomes" id="UP000564378">
    <property type="component" value="Unassembled WGS sequence"/>
</dbReference>
<feature type="transmembrane region" description="Helical" evidence="6">
    <location>
        <begin position="12"/>
        <end position="34"/>
    </location>
</feature>
<evidence type="ECO:0000256" key="1">
    <source>
        <dbReference type="ARBA" id="ARBA00008683"/>
    </source>
</evidence>
<dbReference type="InterPro" id="IPR004634">
    <property type="entry name" value="Pept_S49_pIV"/>
</dbReference>
<dbReference type="AlphaFoldDB" id="A0A842I1L2"/>
<accession>A0A842I1L2</accession>
<feature type="active site" description="Proton donor/acceptor" evidence="5">
    <location>
        <position position="193"/>
    </location>
</feature>
<feature type="domain" description="Peptidase S49" evidence="7">
    <location>
        <begin position="379"/>
        <end position="527"/>
    </location>
</feature>
<protein>
    <submittedName>
        <fullName evidence="8">Signal peptide peptidase SppA</fullName>
    </submittedName>
</protein>
<organism evidence="8 9">
    <name type="scientific">Parasphingopyxis marina</name>
    <dbReference type="NCBI Taxonomy" id="2761622"/>
    <lineage>
        <taxon>Bacteria</taxon>
        <taxon>Pseudomonadati</taxon>
        <taxon>Pseudomonadota</taxon>
        <taxon>Alphaproteobacteria</taxon>
        <taxon>Sphingomonadales</taxon>
        <taxon>Sphingomonadaceae</taxon>
        <taxon>Parasphingopyxis</taxon>
    </lineage>
</organism>
<dbReference type="GO" id="GO:0016020">
    <property type="term" value="C:membrane"/>
    <property type="evidence" value="ECO:0007669"/>
    <property type="project" value="InterPro"/>
</dbReference>
<keyword evidence="6" id="KW-0812">Transmembrane</keyword>
<dbReference type="PIRSF" id="PIRSF001217">
    <property type="entry name" value="Protease_4_SppA"/>
    <property type="match status" value="1"/>
</dbReference>
<dbReference type="Gene3D" id="3.90.226.10">
    <property type="entry name" value="2-enoyl-CoA Hydratase, Chain A, domain 1"/>
    <property type="match status" value="2"/>
</dbReference>
<evidence type="ECO:0000313" key="8">
    <source>
        <dbReference type="EMBL" id="MBC2778787.1"/>
    </source>
</evidence>
<sequence length="625" mass="65936">MRLLSGAWKVIVGIKDALVLVFMILFFMLLFMALTASPNPIVVGEGALHVNLDGVIVEQPEPVDPFAVLTGSDSAIREHRLRDVVSGIRAAATDDRVTAVALDLDGFLGGGQSALGEVGDALQEVRDAGKPVIAYATAYGDDAYQLAAHASEVWVNPMGGALVLGPGGNNLYFGDALSNLGVTAHVFRAGTYKSAVEPFSRGSMSPDAREASQALADTLFEAWREDVSRARPDANLDAIIASPADTVEAANGNLATAAREAGMIDRIGSRTEWQARVAEIAGEDSRHGFRRIPLANWIAANPRSGGGSNIGVITVAGTIVDGEAPPGTAGGETIVELLREATENHDFSAIVVRIDSPGGSALASERIREAIRNAAAAEGDIPVIVSMGNLAASGGYWVAMAGDEIVAEPATITGSIGVFSIIPTFEGVLRDLEIGADGVATTPLSGEPDILGGLSPEVERLFQAGTDDIYNRFLTLVSEGRHMPRERIEELAQGRVWAGATARQLGLVDRFGSLDDAILVAAEEAGVEADDVNVIWIEEPVDSFTEFVRNWSREEDTEATAPRDVWTMLRPDPRAILSIMLGEMRLLLDGPAMQARCIECPVDVVPGRGSGDATTRAMLLGWLGG</sequence>
<name>A0A842I1L2_9SPHN</name>
<evidence type="ECO:0000256" key="6">
    <source>
        <dbReference type="SAM" id="Phobius"/>
    </source>
</evidence>
<evidence type="ECO:0000256" key="5">
    <source>
        <dbReference type="PIRSR" id="PIRSR001217-1"/>
    </source>
</evidence>
<dbReference type="Gene3D" id="6.20.330.10">
    <property type="match status" value="1"/>
</dbReference>
<dbReference type="NCBIfam" id="TIGR00705">
    <property type="entry name" value="SppA_67K"/>
    <property type="match status" value="1"/>
</dbReference>
<dbReference type="Pfam" id="PF01343">
    <property type="entry name" value="Peptidase_S49"/>
    <property type="match status" value="2"/>
</dbReference>
<dbReference type="CDD" id="cd07018">
    <property type="entry name" value="S49_SppA_67K_type"/>
    <property type="match status" value="1"/>
</dbReference>
<comment type="caution">
    <text evidence="8">The sequence shown here is derived from an EMBL/GenBank/DDBJ whole genome shotgun (WGS) entry which is preliminary data.</text>
</comment>
<dbReference type="RefSeq" id="WP_185802013.1">
    <property type="nucleotide sequence ID" value="NZ_JACJVJ010000002.1"/>
</dbReference>
<evidence type="ECO:0000256" key="3">
    <source>
        <dbReference type="ARBA" id="ARBA00022801"/>
    </source>
</evidence>
<keyword evidence="4" id="KW-0720">Serine protease</keyword>
<gene>
    <name evidence="8" type="primary">sppA</name>
    <name evidence="8" type="ORF">H6P80_14275</name>
</gene>
<keyword evidence="6" id="KW-0472">Membrane</keyword>
<evidence type="ECO:0000256" key="2">
    <source>
        <dbReference type="ARBA" id="ARBA00022670"/>
    </source>
</evidence>
<dbReference type="InterPro" id="IPR029045">
    <property type="entry name" value="ClpP/crotonase-like_dom_sf"/>
</dbReference>
<dbReference type="EMBL" id="JACJVJ010000002">
    <property type="protein sequence ID" value="MBC2778787.1"/>
    <property type="molecule type" value="Genomic_DNA"/>
</dbReference>
<keyword evidence="6" id="KW-1133">Transmembrane helix</keyword>
<evidence type="ECO:0000259" key="7">
    <source>
        <dbReference type="Pfam" id="PF01343"/>
    </source>
</evidence>